<dbReference type="InterPro" id="IPR050091">
    <property type="entry name" value="PKS_NRPS_Biosynth_Enz"/>
</dbReference>
<dbReference type="EnsemblMetazoa" id="XM_029486504.1">
    <property type="protein sequence ID" value="XP_029342364.1"/>
    <property type="gene ID" value="LOC100574296"/>
</dbReference>
<dbReference type="GeneID" id="100574296"/>
<feature type="domain" description="Ketosynthase family 3 (KS3)" evidence="1">
    <location>
        <begin position="1"/>
        <end position="134"/>
    </location>
</feature>
<dbReference type="SUPFAM" id="SSF53901">
    <property type="entry name" value="Thiolase-like"/>
    <property type="match status" value="1"/>
</dbReference>
<dbReference type="InterPro" id="IPR016039">
    <property type="entry name" value="Thiolase-like"/>
</dbReference>
<dbReference type="PANTHER" id="PTHR43775:SF23">
    <property type="entry name" value="FATTY ACID SYNTHASE 3"/>
    <property type="match status" value="1"/>
</dbReference>
<dbReference type="GO" id="GO:0006633">
    <property type="term" value="P:fatty acid biosynthetic process"/>
    <property type="evidence" value="ECO:0007669"/>
    <property type="project" value="TreeGrafter"/>
</dbReference>
<organism evidence="2 3">
    <name type="scientific">Acyrthosiphon pisum</name>
    <name type="common">Pea aphid</name>
    <dbReference type="NCBI Taxonomy" id="7029"/>
    <lineage>
        <taxon>Eukaryota</taxon>
        <taxon>Metazoa</taxon>
        <taxon>Ecdysozoa</taxon>
        <taxon>Arthropoda</taxon>
        <taxon>Hexapoda</taxon>
        <taxon>Insecta</taxon>
        <taxon>Pterygota</taxon>
        <taxon>Neoptera</taxon>
        <taxon>Paraneoptera</taxon>
        <taxon>Hemiptera</taxon>
        <taxon>Sternorrhyncha</taxon>
        <taxon>Aphidomorpha</taxon>
        <taxon>Aphidoidea</taxon>
        <taxon>Aphididae</taxon>
        <taxon>Macrosiphini</taxon>
        <taxon>Acyrthosiphon</taxon>
    </lineage>
</organism>
<reference evidence="3" key="1">
    <citation type="submission" date="2010-06" db="EMBL/GenBank/DDBJ databases">
        <authorList>
            <person name="Jiang H."/>
            <person name="Abraham K."/>
            <person name="Ali S."/>
            <person name="Alsbrooks S.L."/>
            <person name="Anim B.N."/>
            <person name="Anosike U.S."/>
            <person name="Attaway T."/>
            <person name="Bandaranaike D.P."/>
            <person name="Battles P.K."/>
            <person name="Bell S.N."/>
            <person name="Bell A.V."/>
            <person name="Beltran B."/>
            <person name="Bickham C."/>
            <person name="Bustamante Y."/>
            <person name="Caleb T."/>
            <person name="Canada A."/>
            <person name="Cardenas V."/>
            <person name="Carter K."/>
            <person name="Chacko J."/>
            <person name="Chandrabose M.N."/>
            <person name="Chavez D."/>
            <person name="Chavez A."/>
            <person name="Chen L."/>
            <person name="Chu H.-S."/>
            <person name="Claassen K.J."/>
            <person name="Cockrell R."/>
            <person name="Collins M."/>
            <person name="Cooper J.A."/>
            <person name="Cree A."/>
            <person name="Curry S.M."/>
            <person name="Da Y."/>
            <person name="Dao M.D."/>
            <person name="Das B."/>
            <person name="Davila M.-L."/>
            <person name="Davy-Carroll L."/>
            <person name="Denson S."/>
            <person name="Dinh H."/>
            <person name="Ebong V.E."/>
            <person name="Edwards J.R."/>
            <person name="Egan A."/>
            <person name="El-Daye J."/>
            <person name="Escobedo L."/>
            <person name="Fernandez S."/>
            <person name="Fernando P.R."/>
            <person name="Flagg N."/>
            <person name="Forbes L.D."/>
            <person name="Fowler R.G."/>
            <person name="Fu Q."/>
            <person name="Gabisi R.A."/>
            <person name="Ganer J."/>
            <person name="Garbino Pronczuk A."/>
            <person name="Garcia R.M."/>
            <person name="Garner T."/>
            <person name="Garrett T.E."/>
            <person name="Gonzalez D.A."/>
            <person name="Hamid H."/>
            <person name="Hawkins E.S."/>
            <person name="Hirani K."/>
            <person name="Hogues M.E."/>
            <person name="Hollins B."/>
            <person name="Hsiao C.-H."/>
            <person name="Jabil R."/>
            <person name="James M.L."/>
            <person name="Jhangiani S.N."/>
            <person name="Johnson B."/>
            <person name="Johnson Q."/>
            <person name="Joshi V."/>
            <person name="Kalu J.B."/>
            <person name="Kam C."/>
            <person name="Kashfia A."/>
            <person name="Keebler J."/>
            <person name="Kisamo H."/>
            <person name="Kovar C.L."/>
            <person name="Lago L.A."/>
            <person name="Lai C.-Y."/>
            <person name="Laidlaw J."/>
            <person name="Lara F."/>
            <person name="Le T.-K."/>
            <person name="Lee S.L."/>
            <person name="Legall F.H."/>
            <person name="Lemon S.J."/>
            <person name="Lewis L.R."/>
            <person name="Li B."/>
            <person name="Liu Y."/>
            <person name="Liu Y.-S."/>
            <person name="Lopez J."/>
            <person name="Lozado R.J."/>
            <person name="Lu J."/>
            <person name="Madu R.C."/>
            <person name="Maheshwari M."/>
            <person name="Maheshwari R."/>
            <person name="Malloy K."/>
            <person name="Martinez E."/>
            <person name="Mathew T."/>
            <person name="Mercado I.C."/>
            <person name="Mercado C."/>
            <person name="Meyer B."/>
            <person name="Montgomery K."/>
            <person name="Morgan M.B."/>
            <person name="Munidasa M."/>
            <person name="Nazareth L.V."/>
            <person name="Nelson J."/>
            <person name="Ng B.M."/>
            <person name="Nguyen N.B."/>
            <person name="Nguyen P.Q."/>
            <person name="Nguyen T."/>
            <person name="Obregon M."/>
            <person name="Okwuonu G.O."/>
            <person name="Onwere C.G."/>
            <person name="Orozco G."/>
            <person name="Parra A."/>
            <person name="Patel S."/>
            <person name="Patil S."/>
            <person name="Perez A."/>
            <person name="Perez Y."/>
            <person name="Pham C."/>
            <person name="Primus E.L."/>
            <person name="Pu L.-L."/>
            <person name="Puazo M."/>
            <person name="Qin X."/>
            <person name="Quiroz J.B."/>
            <person name="Reese J."/>
            <person name="Richards S."/>
            <person name="Rives C.M."/>
            <person name="Robberts R."/>
            <person name="Ruiz S.J."/>
            <person name="Ruiz M.J."/>
            <person name="Santibanez J."/>
            <person name="Schneider B.W."/>
            <person name="Sisson I."/>
            <person name="Smith M."/>
            <person name="Sodergren E."/>
            <person name="Song X.-Z."/>
            <person name="Song B.B."/>
            <person name="Summersgill H."/>
            <person name="Thelus R."/>
            <person name="Thornton R.D."/>
            <person name="Trejos Z.Y."/>
            <person name="Usmani K."/>
            <person name="Vattathil S."/>
            <person name="Villasana D."/>
            <person name="Walker D.L."/>
            <person name="Wang S."/>
            <person name="Wang K."/>
            <person name="White C.S."/>
            <person name="Williams A.C."/>
            <person name="Williamson J."/>
            <person name="Wilson K."/>
            <person name="Woghiren I.O."/>
            <person name="Woodworth J.R."/>
            <person name="Worley K.C."/>
            <person name="Wright R.A."/>
            <person name="Wu W."/>
            <person name="Young L."/>
            <person name="Zhang L."/>
            <person name="Zhang J."/>
            <person name="Zhu Y."/>
            <person name="Muzny D.M."/>
            <person name="Weinstock G."/>
            <person name="Gibbs R.A."/>
        </authorList>
    </citation>
    <scope>NUCLEOTIDE SEQUENCE [LARGE SCALE GENOMIC DNA]</scope>
    <source>
        <strain evidence="3">LSR1</strain>
    </source>
</reference>
<dbReference type="PANTHER" id="PTHR43775">
    <property type="entry name" value="FATTY ACID SYNTHASE"/>
    <property type="match status" value="1"/>
</dbReference>
<dbReference type="InterPro" id="IPR014031">
    <property type="entry name" value="Ketoacyl_synth_C"/>
</dbReference>
<dbReference type="AlphaFoldDB" id="A0A8R2NP23"/>
<dbReference type="GO" id="GO:0004312">
    <property type="term" value="F:fatty acid synthase activity"/>
    <property type="evidence" value="ECO:0007669"/>
    <property type="project" value="TreeGrafter"/>
</dbReference>
<name>A0A8R2NP23_ACYPI</name>
<dbReference type="InterPro" id="IPR020841">
    <property type="entry name" value="PKS_Beta-ketoAc_synthase_dom"/>
</dbReference>
<dbReference type="KEGG" id="api:100574296"/>
<dbReference type="OrthoDB" id="329835at2759"/>
<evidence type="ECO:0000313" key="3">
    <source>
        <dbReference type="Proteomes" id="UP000007819"/>
    </source>
</evidence>
<protein>
    <recommendedName>
        <fullName evidence="1">Ketosynthase family 3 (KS3) domain-containing protein</fullName>
    </recommendedName>
</protein>
<dbReference type="Pfam" id="PF02801">
    <property type="entry name" value="Ketoacyl-synt_C"/>
    <property type="match status" value="1"/>
</dbReference>
<accession>A0A8R2NP23</accession>
<dbReference type="PROSITE" id="PS52004">
    <property type="entry name" value="KS3_2"/>
    <property type="match status" value="1"/>
</dbReference>
<proteinExistence type="predicted"/>
<dbReference type="Gene3D" id="3.40.47.10">
    <property type="match status" value="1"/>
</dbReference>
<sequence length="134" mass="14700">MQFGNHDGTLTEHDGNHFKSLLLDSYKEADIDPATVDFIEAYGSGIKNEDAMELNIMEEVFCTENRRTPLKVGSVKSNVGHCEVSSLFMSIVKAIITLESGYIPPNINYTGPNNNVAALKNGKIQVSVIQLVLL</sequence>
<evidence type="ECO:0000259" key="1">
    <source>
        <dbReference type="PROSITE" id="PS52004"/>
    </source>
</evidence>
<dbReference type="Proteomes" id="UP000007819">
    <property type="component" value="Chromosome A1"/>
</dbReference>
<evidence type="ECO:0000313" key="2">
    <source>
        <dbReference type="EnsemblMetazoa" id="XP_029342364.1"/>
    </source>
</evidence>
<keyword evidence="3" id="KW-1185">Reference proteome</keyword>
<reference evidence="2" key="2">
    <citation type="submission" date="2022-06" db="UniProtKB">
        <authorList>
            <consortium name="EnsemblMetazoa"/>
        </authorList>
    </citation>
    <scope>IDENTIFICATION</scope>
</reference>
<dbReference type="RefSeq" id="XP_029342364.1">
    <property type="nucleotide sequence ID" value="XM_029486504.1"/>
</dbReference>